<dbReference type="EMBL" id="LRXL01000037">
    <property type="protein sequence ID" value="OAB78531.1"/>
    <property type="molecule type" value="Genomic_DNA"/>
</dbReference>
<evidence type="ECO:0000313" key="7">
    <source>
        <dbReference type="EMBL" id="OAB78531.1"/>
    </source>
</evidence>
<keyword evidence="3 5" id="KW-0067">ATP-binding</keyword>
<comment type="subcellular location">
    <subcellularLocation>
        <location evidence="5">Cytoplasm</location>
    </subcellularLocation>
</comment>
<dbReference type="PANTHER" id="PTHR10695:SF46">
    <property type="entry name" value="BIFUNCTIONAL COENZYME A SYNTHASE-RELATED"/>
    <property type="match status" value="1"/>
</dbReference>
<dbReference type="SUPFAM" id="SSF52540">
    <property type="entry name" value="P-loop containing nucleoside triphosphate hydrolases"/>
    <property type="match status" value="1"/>
</dbReference>
<dbReference type="RefSeq" id="WP_068591612.1">
    <property type="nucleotide sequence ID" value="NZ_LRXL01000037.1"/>
</dbReference>
<dbReference type="Gene3D" id="3.40.50.300">
    <property type="entry name" value="P-loop containing nucleotide triphosphate hydrolases"/>
    <property type="match status" value="1"/>
</dbReference>
<reference evidence="7 8" key="1">
    <citation type="submission" date="2016-02" db="EMBL/GenBank/DDBJ databases">
        <title>Ulvibacter sp. LPB0005, isolated from Thais luteostoma.</title>
        <authorList>
            <person name="Shin S.-K."/>
            <person name="Yi H."/>
        </authorList>
    </citation>
    <scope>NUCLEOTIDE SEQUENCE [LARGE SCALE GENOMIC DNA]</scope>
    <source>
        <strain evidence="7 8">LPB0005</strain>
    </source>
</reference>
<dbReference type="STRING" id="1763537.ULVI_08025"/>
<sequence length="196" mass="22082">MKILGLTGGIGSGKTTVAKMFMELGVPVYIADDEARALTNSSKLIREQLIKLLGDSIYTKSGLDRAYVGSIVFKDAQLLEKMNKIIHPEVAKHFQSWVEKQHGTYCLKEAAILFENGGYKSCDATVLVTAPVAMRLERVMQRDATTKDAILERMDHQWSDDKKAKMADFVIENIDLQNTKKRVLELHQIFSQKTTF</sequence>
<protein>
    <recommendedName>
        <fullName evidence="5 6">Dephospho-CoA kinase</fullName>
        <ecNumber evidence="5 6">2.7.1.24</ecNumber>
    </recommendedName>
    <alternativeName>
        <fullName evidence="5">Dephosphocoenzyme A kinase</fullName>
    </alternativeName>
</protein>
<keyword evidence="5 7" id="KW-0418">Kinase</keyword>
<comment type="pathway">
    <text evidence="5">Cofactor biosynthesis; coenzyme A biosynthesis; CoA from (R)-pantothenate: step 5/5.</text>
</comment>
<dbReference type="UniPathway" id="UPA00241">
    <property type="reaction ID" value="UER00356"/>
</dbReference>
<dbReference type="GO" id="GO:0004140">
    <property type="term" value="F:dephospho-CoA kinase activity"/>
    <property type="evidence" value="ECO:0007669"/>
    <property type="project" value="UniProtKB-UniRule"/>
</dbReference>
<dbReference type="NCBIfam" id="TIGR00152">
    <property type="entry name" value="dephospho-CoA kinase"/>
    <property type="match status" value="1"/>
</dbReference>
<comment type="function">
    <text evidence="5">Catalyzes the phosphorylation of the 3'-hydroxyl group of dephosphocoenzyme A to form coenzyme A.</text>
</comment>
<comment type="similarity">
    <text evidence="1 5">Belongs to the CoaE family.</text>
</comment>
<name>A0A167HES4_9FLAO</name>
<keyword evidence="4 5" id="KW-0173">Coenzyme A biosynthesis</keyword>
<evidence type="ECO:0000256" key="2">
    <source>
        <dbReference type="ARBA" id="ARBA00022741"/>
    </source>
</evidence>
<dbReference type="EC" id="2.7.1.24" evidence="5 6"/>
<evidence type="ECO:0000256" key="6">
    <source>
        <dbReference type="NCBIfam" id="TIGR00152"/>
    </source>
</evidence>
<dbReference type="GO" id="GO:0005524">
    <property type="term" value="F:ATP binding"/>
    <property type="evidence" value="ECO:0007669"/>
    <property type="project" value="UniProtKB-UniRule"/>
</dbReference>
<dbReference type="GO" id="GO:0015937">
    <property type="term" value="P:coenzyme A biosynthetic process"/>
    <property type="evidence" value="ECO:0007669"/>
    <property type="project" value="UniProtKB-UniRule"/>
</dbReference>
<dbReference type="InterPro" id="IPR001977">
    <property type="entry name" value="Depp_CoAkinase"/>
</dbReference>
<keyword evidence="5" id="KW-0808">Transferase</keyword>
<evidence type="ECO:0000256" key="3">
    <source>
        <dbReference type="ARBA" id="ARBA00022840"/>
    </source>
</evidence>
<accession>A0A167HES4</accession>
<dbReference type="PANTHER" id="PTHR10695">
    <property type="entry name" value="DEPHOSPHO-COA KINASE-RELATED"/>
    <property type="match status" value="1"/>
</dbReference>
<evidence type="ECO:0000313" key="8">
    <source>
        <dbReference type="Proteomes" id="UP000077013"/>
    </source>
</evidence>
<dbReference type="HAMAP" id="MF_00376">
    <property type="entry name" value="Dephospho_CoA_kinase"/>
    <property type="match status" value="1"/>
</dbReference>
<evidence type="ECO:0000256" key="5">
    <source>
        <dbReference type="HAMAP-Rule" id="MF_00376"/>
    </source>
</evidence>
<comment type="catalytic activity">
    <reaction evidence="5">
        <text>3'-dephospho-CoA + ATP = ADP + CoA + H(+)</text>
        <dbReference type="Rhea" id="RHEA:18245"/>
        <dbReference type="ChEBI" id="CHEBI:15378"/>
        <dbReference type="ChEBI" id="CHEBI:30616"/>
        <dbReference type="ChEBI" id="CHEBI:57287"/>
        <dbReference type="ChEBI" id="CHEBI:57328"/>
        <dbReference type="ChEBI" id="CHEBI:456216"/>
        <dbReference type="EC" id="2.7.1.24"/>
    </reaction>
</comment>
<dbReference type="Proteomes" id="UP000077013">
    <property type="component" value="Unassembled WGS sequence"/>
</dbReference>
<organism evidence="7 8">
    <name type="scientific">Cochleicola gelatinilyticus</name>
    <dbReference type="NCBI Taxonomy" id="1763537"/>
    <lineage>
        <taxon>Bacteria</taxon>
        <taxon>Pseudomonadati</taxon>
        <taxon>Bacteroidota</taxon>
        <taxon>Flavobacteriia</taxon>
        <taxon>Flavobacteriales</taxon>
        <taxon>Flavobacteriaceae</taxon>
        <taxon>Cochleicola</taxon>
    </lineage>
</organism>
<dbReference type="OrthoDB" id="9812943at2"/>
<dbReference type="AlphaFoldDB" id="A0A167HES4"/>
<dbReference type="InterPro" id="IPR027417">
    <property type="entry name" value="P-loop_NTPase"/>
</dbReference>
<gene>
    <name evidence="5" type="primary">coaE</name>
    <name evidence="7" type="ORF">ULVI_08025</name>
</gene>
<dbReference type="GO" id="GO:0005737">
    <property type="term" value="C:cytoplasm"/>
    <property type="evidence" value="ECO:0007669"/>
    <property type="project" value="UniProtKB-SubCell"/>
</dbReference>
<evidence type="ECO:0000256" key="1">
    <source>
        <dbReference type="ARBA" id="ARBA00009018"/>
    </source>
</evidence>
<evidence type="ECO:0000256" key="4">
    <source>
        <dbReference type="ARBA" id="ARBA00022993"/>
    </source>
</evidence>
<dbReference type="PROSITE" id="PS51219">
    <property type="entry name" value="DPCK"/>
    <property type="match status" value="1"/>
</dbReference>
<keyword evidence="2 5" id="KW-0547">Nucleotide-binding</keyword>
<comment type="caution">
    <text evidence="7">The sequence shown here is derived from an EMBL/GenBank/DDBJ whole genome shotgun (WGS) entry which is preliminary data.</text>
</comment>
<keyword evidence="8" id="KW-1185">Reference proteome</keyword>
<keyword evidence="5" id="KW-0963">Cytoplasm</keyword>
<feature type="binding site" evidence="5">
    <location>
        <begin position="11"/>
        <end position="16"/>
    </location>
    <ligand>
        <name>ATP</name>
        <dbReference type="ChEBI" id="CHEBI:30616"/>
    </ligand>
</feature>
<dbReference type="CDD" id="cd02022">
    <property type="entry name" value="DPCK"/>
    <property type="match status" value="1"/>
</dbReference>
<dbReference type="Pfam" id="PF01121">
    <property type="entry name" value="CoaE"/>
    <property type="match status" value="1"/>
</dbReference>
<proteinExistence type="inferred from homology"/>